<accession>A0A2M7K9V8</accession>
<evidence type="ECO:0000313" key="2">
    <source>
        <dbReference type="Proteomes" id="UP000231493"/>
    </source>
</evidence>
<proteinExistence type="predicted"/>
<name>A0A2M7K9V8_9BACT</name>
<protein>
    <submittedName>
        <fullName evidence="1">Uncharacterized protein</fullName>
    </submittedName>
</protein>
<gene>
    <name evidence="1" type="ORF">COZ58_02095</name>
</gene>
<organism evidence="1 2">
    <name type="scientific">Candidatus Infernicultor aquiphilus</name>
    <dbReference type="NCBI Taxonomy" id="1805029"/>
    <lineage>
        <taxon>Bacteria</taxon>
        <taxon>Pseudomonadati</taxon>
        <taxon>Atribacterota</taxon>
        <taxon>Candidatus Phoenicimicrobiia</taxon>
        <taxon>Candidatus Pheonicimicrobiales</taxon>
        <taxon>Candidatus Phoenicimicrobiaceae</taxon>
        <taxon>Candidatus Infernicultor</taxon>
    </lineage>
</organism>
<reference evidence="2" key="1">
    <citation type="submission" date="2017-09" db="EMBL/GenBank/DDBJ databases">
        <title>Depth-based differentiation of microbial function through sediment-hosted aquifers and enrichment of novel symbionts in the deep terrestrial subsurface.</title>
        <authorList>
            <person name="Probst A.J."/>
            <person name="Ladd B."/>
            <person name="Jarett J.K."/>
            <person name="Geller-Mcgrath D.E."/>
            <person name="Sieber C.M."/>
            <person name="Emerson J.B."/>
            <person name="Anantharaman K."/>
            <person name="Thomas B.C."/>
            <person name="Malmstrom R."/>
            <person name="Stieglmeier M."/>
            <person name="Klingl A."/>
            <person name="Woyke T."/>
            <person name="Ryan C.M."/>
            <person name="Banfield J.F."/>
        </authorList>
    </citation>
    <scope>NUCLEOTIDE SEQUENCE [LARGE SCALE GENOMIC DNA]</scope>
</reference>
<sequence length="81" mass="9272">LSFSIFILVYYTKVKCCICNLSLSCPHYLWTINLKNKNTKLPLVLNKEEVEKILNLVHNIKHKAILGVNKISESSKKKGDV</sequence>
<dbReference type="AlphaFoldDB" id="A0A2M7K9V8"/>
<dbReference type="EMBL" id="PFIP01000036">
    <property type="protein sequence ID" value="PIX34916.1"/>
    <property type="molecule type" value="Genomic_DNA"/>
</dbReference>
<evidence type="ECO:0000313" key="1">
    <source>
        <dbReference type="EMBL" id="PIX34916.1"/>
    </source>
</evidence>
<comment type="caution">
    <text evidence="1">The sequence shown here is derived from an EMBL/GenBank/DDBJ whole genome shotgun (WGS) entry which is preliminary data.</text>
</comment>
<dbReference type="Proteomes" id="UP000231493">
    <property type="component" value="Unassembled WGS sequence"/>
</dbReference>
<feature type="non-terminal residue" evidence="1">
    <location>
        <position position="1"/>
    </location>
</feature>